<evidence type="ECO:0000313" key="2">
    <source>
        <dbReference type="Proteomes" id="UP001155586"/>
    </source>
</evidence>
<dbReference type="InterPro" id="IPR010352">
    <property type="entry name" value="DUF945"/>
</dbReference>
<accession>A0A9X3CE72</accession>
<comment type="caution">
    <text evidence="1">The sequence shown here is derived from an EMBL/GenBank/DDBJ whole genome shotgun (WGS) entry which is preliminary data.</text>
</comment>
<reference evidence="1" key="1">
    <citation type="submission" date="2022-02" db="EMBL/GenBank/DDBJ databases">
        <title>Vibrio sp. nov., a new bacterium isolated from Bohai sea, China.</title>
        <authorList>
            <person name="Yuan Y."/>
        </authorList>
    </citation>
    <scope>NUCLEOTIDE SEQUENCE</scope>
    <source>
        <strain evidence="1">DBSS07</strain>
    </source>
</reference>
<dbReference type="Pfam" id="PF06097">
    <property type="entry name" value="DUF945"/>
    <property type="match status" value="1"/>
</dbReference>
<dbReference type="EMBL" id="JAKRRX010000042">
    <property type="protein sequence ID" value="MCW8334006.1"/>
    <property type="molecule type" value="Genomic_DNA"/>
</dbReference>
<sequence>MNQLKKLGAIGGAVALVLCWPLAVGQIGENVITDAINHVDNDAVAAEIISYDRGYLSSQVQTRYSIVDESLKAQFIADGLPTEFIVNSDVSHGLASLTALSTLQDVDFPLSVETTTQLNGNTDYVVNLASWHHQTQGEDSVTISTSPASISGSVTVLGQLSYVVDLPSVELDFATGEKITIADVDGNGEGKQEKGFWLGKQSISLGEFSIRGVDGSQAFSMNKSEYQFSSDLNKEQGRLNSNHIVTMESLLTPEGAINDFQLDFSLGDVDSQSFEQLVALYQESPVLTETEIQKAIPYIETLFAKGFYLSMNKMALKVGEGDFESKWKVSVPEGTDNIAQNPAKILPSLTGKLNTYFSNQIVADYPFIKQGVDEAIIMEMISQTNEGYEINADLKDGNLVFASGQEIPVAALLLPMVFQQ</sequence>
<keyword evidence="2" id="KW-1185">Reference proteome</keyword>
<organism evidence="1 2">
    <name type="scientific">Vibrio paucivorans</name>
    <dbReference type="NCBI Taxonomy" id="2829489"/>
    <lineage>
        <taxon>Bacteria</taxon>
        <taxon>Pseudomonadati</taxon>
        <taxon>Pseudomonadota</taxon>
        <taxon>Gammaproteobacteria</taxon>
        <taxon>Vibrionales</taxon>
        <taxon>Vibrionaceae</taxon>
        <taxon>Vibrio</taxon>
    </lineage>
</organism>
<dbReference type="AlphaFoldDB" id="A0A9X3CE72"/>
<gene>
    <name evidence="1" type="ORF">MD483_09250</name>
</gene>
<dbReference type="RefSeq" id="WP_265687424.1">
    <property type="nucleotide sequence ID" value="NZ_JAKRRX010000042.1"/>
</dbReference>
<proteinExistence type="predicted"/>
<evidence type="ECO:0000313" key="1">
    <source>
        <dbReference type="EMBL" id="MCW8334006.1"/>
    </source>
</evidence>
<dbReference type="Proteomes" id="UP001155586">
    <property type="component" value="Unassembled WGS sequence"/>
</dbReference>
<name>A0A9X3CE72_9VIBR</name>
<protein>
    <submittedName>
        <fullName evidence="1">DUF945 family protein</fullName>
    </submittedName>
</protein>